<dbReference type="AlphaFoldDB" id="A0A165FN68"/>
<reference evidence="2 3" key="1">
    <citation type="journal article" date="2016" name="Mol. Biol. Evol.">
        <title>Comparative Genomics of Early-Diverging Mushroom-Forming Fungi Provides Insights into the Origins of Lignocellulose Decay Capabilities.</title>
        <authorList>
            <person name="Nagy L.G."/>
            <person name="Riley R."/>
            <person name="Tritt A."/>
            <person name="Adam C."/>
            <person name="Daum C."/>
            <person name="Floudas D."/>
            <person name="Sun H."/>
            <person name="Yadav J.S."/>
            <person name="Pangilinan J."/>
            <person name="Larsson K.H."/>
            <person name="Matsuura K."/>
            <person name="Barry K."/>
            <person name="Labutti K."/>
            <person name="Kuo R."/>
            <person name="Ohm R.A."/>
            <person name="Bhattacharya S.S."/>
            <person name="Shirouzu T."/>
            <person name="Yoshinaga Y."/>
            <person name="Martin F.M."/>
            <person name="Grigoriev I.V."/>
            <person name="Hibbett D.S."/>
        </authorList>
    </citation>
    <scope>NUCLEOTIDE SEQUENCE [LARGE SCALE GENOMIC DNA]</scope>
    <source>
        <strain evidence="2 3">HHB12029</strain>
    </source>
</reference>
<dbReference type="InterPro" id="IPR001810">
    <property type="entry name" value="F-box_dom"/>
</dbReference>
<dbReference type="SUPFAM" id="SSF81383">
    <property type="entry name" value="F-box domain"/>
    <property type="match status" value="1"/>
</dbReference>
<sequence>MASITDIPTELVHKIVKLADLPLRSLDALRQISRAFNHLILNDPLFWARLHFSELPPSMLGTLLARSGDVPVSVSVVIHNRHDYLPVCNVLREHMNHMLVLDIVVRCPVPAKEAPTLYDLLATPAPFLQRFGLDHQLQLWDRKPNPYGDLATYSMPFKIPGQLFSASAPNLRELSLRGLLRLDNYDHTVFRHLTNLTLDPWLLNDKALPTSFCSVQRLELAHVGLLHTTLVAPMQALTHLTIAYDPYGIEEQSHSAIAALDAVRFLRLQELKIAVPPIGLVPRILEVISDDIRVVRYDGDTLMFVSQSPYFRVYEFSQIPVADFESITDPTHSLLHSIEEIILSHSTSGRVITQAVSALVRAAPKTRVLNSVLPGVPILDANGYVQDVIYGWDYRGFSSYGGHDDKLALPNLQELRIIANPDGGALGIPSGTIVEFIQSSIDMGARYELSILSLWNLQLVRTPNTDDGLVSFGLSDRVRMIDVRRHSGFATFH</sequence>
<feature type="domain" description="F-box" evidence="1">
    <location>
        <begin position="1"/>
        <end position="50"/>
    </location>
</feature>
<name>A0A165FN68_EXIGL</name>
<proteinExistence type="predicted"/>
<dbReference type="InterPro" id="IPR036047">
    <property type="entry name" value="F-box-like_dom_sf"/>
</dbReference>
<evidence type="ECO:0000313" key="3">
    <source>
        <dbReference type="Proteomes" id="UP000077266"/>
    </source>
</evidence>
<organism evidence="2 3">
    <name type="scientific">Exidia glandulosa HHB12029</name>
    <dbReference type="NCBI Taxonomy" id="1314781"/>
    <lineage>
        <taxon>Eukaryota</taxon>
        <taxon>Fungi</taxon>
        <taxon>Dikarya</taxon>
        <taxon>Basidiomycota</taxon>
        <taxon>Agaricomycotina</taxon>
        <taxon>Agaricomycetes</taxon>
        <taxon>Auriculariales</taxon>
        <taxon>Exidiaceae</taxon>
        <taxon>Exidia</taxon>
    </lineage>
</organism>
<dbReference type="PROSITE" id="PS50181">
    <property type="entry name" value="FBOX"/>
    <property type="match status" value="1"/>
</dbReference>
<protein>
    <recommendedName>
        <fullName evidence="1">F-box domain-containing protein</fullName>
    </recommendedName>
</protein>
<gene>
    <name evidence="2" type="ORF">EXIGLDRAFT_721546</name>
</gene>
<dbReference type="EMBL" id="KV426077">
    <property type="protein sequence ID" value="KZV89264.1"/>
    <property type="molecule type" value="Genomic_DNA"/>
</dbReference>
<evidence type="ECO:0000259" key="1">
    <source>
        <dbReference type="PROSITE" id="PS50181"/>
    </source>
</evidence>
<dbReference type="InParanoid" id="A0A165FN68"/>
<accession>A0A165FN68</accession>
<evidence type="ECO:0000313" key="2">
    <source>
        <dbReference type="EMBL" id="KZV89264.1"/>
    </source>
</evidence>
<dbReference type="Proteomes" id="UP000077266">
    <property type="component" value="Unassembled WGS sequence"/>
</dbReference>
<keyword evidence="3" id="KW-1185">Reference proteome</keyword>